<feature type="transmembrane region" description="Helical" evidence="1">
    <location>
        <begin position="333"/>
        <end position="355"/>
    </location>
</feature>
<dbReference type="RefSeq" id="WP_103990833.1">
    <property type="nucleotide sequence ID" value="NZ_CP031311.1"/>
</dbReference>
<feature type="transmembrane region" description="Helical" evidence="1">
    <location>
        <begin position="82"/>
        <end position="102"/>
    </location>
</feature>
<organism evidence="3 4">
    <name type="scientific">Halobellus limi</name>
    <dbReference type="NCBI Taxonomy" id="699433"/>
    <lineage>
        <taxon>Archaea</taxon>
        <taxon>Methanobacteriati</taxon>
        <taxon>Methanobacteriota</taxon>
        <taxon>Stenosarchaea group</taxon>
        <taxon>Halobacteria</taxon>
        <taxon>Halobacteriales</taxon>
        <taxon>Haloferacaceae</taxon>
        <taxon>Halobellus</taxon>
    </lineage>
</organism>
<evidence type="ECO:0000313" key="4">
    <source>
        <dbReference type="Proteomes" id="UP000236740"/>
    </source>
</evidence>
<evidence type="ECO:0000313" key="5">
    <source>
        <dbReference type="Proteomes" id="UP000296733"/>
    </source>
</evidence>
<keyword evidence="3" id="KW-0378">Hydrolase</keyword>
<name>A0A1H5W2C4_9EURY</name>
<keyword evidence="1" id="KW-1133">Transmembrane helix</keyword>
<dbReference type="AlphaFoldDB" id="A0A1H5W2C4"/>
<evidence type="ECO:0000313" key="2">
    <source>
        <dbReference type="EMBL" id="QCC46565.1"/>
    </source>
</evidence>
<dbReference type="OrthoDB" id="313450at2157"/>
<dbReference type="EMBL" id="FNVN01000001">
    <property type="protein sequence ID" value="SEF92967.1"/>
    <property type="molecule type" value="Genomic_DNA"/>
</dbReference>
<reference evidence="2 5" key="2">
    <citation type="journal article" date="2019" name="Nat. Commun.">
        <title>A new type of DNA phosphorothioation-based antiviral system in archaea.</title>
        <authorList>
            <person name="Xiong L."/>
            <person name="Liu S."/>
            <person name="Chen S."/>
            <person name="Xiao Y."/>
            <person name="Zhu B."/>
            <person name="Gao Y."/>
            <person name="Zhang Y."/>
            <person name="Chen B."/>
            <person name="Luo J."/>
            <person name="Deng Z."/>
            <person name="Chen X."/>
            <person name="Wang L."/>
            <person name="Chen S."/>
        </authorList>
    </citation>
    <scope>NUCLEOTIDE SEQUENCE [LARGE SCALE GENOMIC DNA]</scope>
    <source>
        <strain evidence="2 5">CGMCC 1.10331</strain>
    </source>
</reference>
<keyword evidence="1" id="KW-0812">Transmembrane</keyword>
<feature type="transmembrane region" description="Helical" evidence="1">
    <location>
        <begin position="292"/>
        <end position="312"/>
    </location>
</feature>
<dbReference type="Proteomes" id="UP000296733">
    <property type="component" value="Chromosome"/>
</dbReference>
<keyword evidence="4" id="KW-1185">Reference proteome</keyword>
<dbReference type="GO" id="GO:0016787">
    <property type="term" value="F:hydrolase activity"/>
    <property type="evidence" value="ECO:0007669"/>
    <property type="project" value="UniProtKB-KW"/>
</dbReference>
<proteinExistence type="predicted"/>
<keyword evidence="1" id="KW-0472">Membrane</keyword>
<dbReference type="Proteomes" id="UP000236740">
    <property type="component" value="Unassembled WGS sequence"/>
</dbReference>
<feature type="transmembrane region" description="Helical" evidence="1">
    <location>
        <begin position="122"/>
        <end position="140"/>
    </location>
</feature>
<feature type="transmembrane region" description="Helical" evidence="1">
    <location>
        <begin position="46"/>
        <end position="70"/>
    </location>
</feature>
<evidence type="ECO:0000313" key="3">
    <source>
        <dbReference type="EMBL" id="SEF92967.1"/>
    </source>
</evidence>
<feature type="transmembrane region" description="Helical" evidence="1">
    <location>
        <begin position="227"/>
        <end position="246"/>
    </location>
</feature>
<dbReference type="GeneID" id="39856844"/>
<evidence type="ECO:0000256" key="1">
    <source>
        <dbReference type="SAM" id="Phobius"/>
    </source>
</evidence>
<protein>
    <submittedName>
        <fullName evidence="2 3">Hydrolase</fullName>
    </submittedName>
</protein>
<dbReference type="KEGG" id="hlm:DV707_02120"/>
<dbReference type="EMBL" id="CP031311">
    <property type="protein sequence ID" value="QCC46565.1"/>
    <property type="molecule type" value="Genomic_DNA"/>
</dbReference>
<feature type="transmembrane region" description="Helical" evidence="1">
    <location>
        <begin position="152"/>
        <end position="170"/>
    </location>
</feature>
<sequence length="358" mass="36083">MFVGHEFLAFALAGWGARSTGADRRTALHLGGIAAIAALLPDLDVAYAAATYATAVAGGAPLGWEAFWGVANGVHRVVTHPLPVGVVAALAFTAAAAVATAWLEPTPRTAGSDFPSESGRDALAAVLATLFATAGVAALLSTFSRVVGRTPALVAAAFLLAVAVAGALVGRRADASTASLAAAAGVGFLSHPFGDVFLAVPPPLLSPFGPPVLTERVSLAADPTVEILAVLFFELAAVWLGVVVAFRLTAGDFARTDGNLSGLRGAIDVRSMTGVAYGAAVFVLPRPTVVDAHVLGFTIVPLAVVVGLWTGYSNARRGTSDDPSGGHRTGVAVGGLSALTALTVAAVVYLVVYLATPW</sequence>
<reference evidence="3 4" key="1">
    <citation type="submission" date="2016-10" db="EMBL/GenBank/DDBJ databases">
        <authorList>
            <person name="de Groot N.N."/>
        </authorList>
    </citation>
    <scope>NUCLEOTIDE SEQUENCE [LARGE SCALE GENOMIC DNA]</scope>
    <source>
        <strain evidence="3 4">CGMCC 1.10331</strain>
    </source>
</reference>
<gene>
    <name evidence="2" type="ORF">DV707_02120</name>
    <name evidence="3" type="ORF">SAMN04488133_1132</name>
</gene>
<accession>A0A1H5W2C4</accession>